<protein>
    <recommendedName>
        <fullName evidence="3">DUF4238 domain-containing protein</fullName>
    </recommendedName>
</protein>
<dbReference type="Proteomes" id="UP000041882">
    <property type="component" value="Unassembled WGS sequence"/>
</dbReference>
<accession>A0A0T9QEV1</accession>
<dbReference type="RefSeq" id="WP_050115678.1">
    <property type="nucleotide sequence ID" value="NZ_CQAW01000016.1"/>
</dbReference>
<gene>
    <name evidence="1" type="ORF">ERS008472_03180</name>
</gene>
<dbReference type="EMBL" id="CQAW01000016">
    <property type="protein sequence ID" value="CNI08286.1"/>
    <property type="molecule type" value="Genomic_DNA"/>
</dbReference>
<dbReference type="AlphaFoldDB" id="A0A0T9QEV1"/>
<organism evidence="1 2">
    <name type="scientific">Yersinia thracica</name>
    <dbReference type="NCBI Taxonomy" id="2890319"/>
    <lineage>
        <taxon>Bacteria</taxon>
        <taxon>Pseudomonadati</taxon>
        <taxon>Pseudomonadota</taxon>
        <taxon>Gammaproteobacteria</taxon>
        <taxon>Enterobacterales</taxon>
        <taxon>Yersiniaceae</taxon>
        <taxon>Yersinia</taxon>
    </lineage>
</organism>
<proteinExistence type="predicted"/>
<evidence type="ECO:0008006" key="3">
    <source>
        <dbReference type="Google" id="ProtNLM"/>
    </source>
</evidence>
<name>A0A0T9QEV1_9GAMM</name>
<dbReference type="Pfam" id="PF14022">
    <property type="entry name" value="DUF4238"/>
    <property type="match status" value="1"/>
</dbReference>
<evidence type="ECO:0000313" key="2">
    <source>
        <dbReference type="Proteomes" id="UP000041882"/>
    </source>
</evidence>
<sequence>MKIFEKKTRHHYVWAHYLRDWTLDGTNIHYITKRDNVACDSVRGLGFEKDFYKMGMLREEDKEIILMMTKNCHDTLKKLHWDFAEMIFNAQKLFSKMSPEIFDKFGVDFNELMSSNLFENYLSQQESSAIDILNHLRAGNLAHLEDNSIYYDFCYFLGYQCTRTIKMKKLLTLSLYANESPIDVRKRLEDFYERNWWFMCSFMATNLSYDMSLNSNRKVILINNNTNIDFITSDQPVINLNPEGHTGEYIDYYYPLSTRRALLILTSDNLYLDPHELCNEDVIMLNSKIAYHSGNTIFGSSNEALLTHMKDFKSRHYLQFTN</sequence>
<dbReference type="InterPro" id="IPR025332">
    <property type="entry name" value="DUF4238"/>
</dbReference>
<keyword evidence="2" id="KW-1185">Reference proteome</keyword>
<evidence type="ECO:0000313" key="1">
    <source>
        <dbReference type="EMBL" id="CNI08286.1"/>
    </source>
</evidence>
<reference evidence="2" key="1">
    <citation type="submission" date="2015-03" db="EMBL/GenBank/DDBJ databases">
        <authorList>
            <consortium name="Pathogen Informatics"/>
            <person name="Murphy D."/>
        </authorList>
    </citation>
    <scope>NUCLEOTIDE SEQUENCE [LARGE SCALE GENOMIC DNA]</scope>
    <source>
        <strain evidence="2">IP6945</strain>
    </source>
</reference>